<accession>A0ABU6QG82</accession>
<reference evidence="2 3" key="1">
    <citation type="journal article" date="2023" name="Plants (Basel)">
        <title>Bridging the Gap: Combining Genomics and Transcriptomics Approaches to Understand Stylosanthes scabra, an Orphan Legume from the Brazilian Caatinga.</title>
        <authorList>
            <person name="Ferreira-Neto J.R.C."/>
            <person name="da Silva M.D."/>
            <person name="Binneck E."/>
            <person name="de Melo N.F."/>
            <person name="da Silva R.H."/>
            <person name="de Melo A.L.T.M."/>
            <person name="Pandolfi V."/>
            <person name="Bustamante F.O."/>
            <person name="Brasileiro-Vidal A.C."/>
            <person name="Benko-Iseppon A.M."/>
        </authorList>
    </citation>
    <scope>NUCLEOTIDE SEQUENCE [LARGE SCALE GENOMIC DNA]</scope>
    <source>
        <tissue evidence="2">Leaves</tissue>
    </source>
</reference>
<comment type="caution">
    <text evidence="2">The sequence shown here is derived from an EMBL/GenBank/DDBJ whole genome shotgun (WGS) entry which is preliminary data.</text>
</comment>
<name>A0ABU6QG82_9FABA</name>
<organism evidence="2 3">
    <name type="scientific">Stylosanthes scabra</name>
    <dbReference type="NCBI Taxonomy" id="79078"/>
    <lineage>
        <taxon>Eukaryota</taxon>
        <taxon>Viridiplantae</taxon>
        <taxon>Streptophyta</taxon>
        <taxon>Embryophyta</taxon>
        <taxon>Tracheophyta</taxon>
        <taxon>Spermatophyta</taxon>
        <taxon>Magnoliopsida</taxon>
        <taxon>eudicotyledons</taxon>
        <taxon>Gunneridae</taxon>
        <taxon>Pentapetalae</taxon>
        <taxon>rosids</taxon>
        <taxon>fabids</taxon>
        <taxon>Fabales</taxon>
        <taxon>Fabaceae</taxon>
        <taxon>Papilionoideae</taxon>
        <taxon>50 kb inversion clade</taxon>
        <taxon>dalbergioids sensu lato</taxon>
        <taxon>Dalbergieae</taxon>
        <taxon>Pterocarpus clade</taxon>
        <taxon>Stylosanthes</taxon>
    </lineage>
</organism>
<evidence type="ECO:0000313" key="3">
    <source>
        <dbReference type="Proteomes" id="UP001341840"/>
    </source>
</evidence>
<evidence type="ECO:0008006" key="4">
    <source>
        <dbReference type="Google" id="ProtNLM"/>
    </source>
</evidence>
<dbReference type="EMBL" id="JASCZI010000258">
    <property type="protein sequence ID" value="MED6110533.1"/>
    <property type="molecule type" value="Genomic_DNA"/>
</dbReference>
<sequence length="107" mass="11903">MLDRLTERLCVDGRTTALLLCDADGLSKGLCVDGRTDGGVAVTELPCSAPATLRQLSMRSCFAWRVEAAMMMEERQREVHLEKRRPSKMNQETGNTDLNGKDELAYP</sequence>
<feature type="compositionally biased region" description="Polar residues" evidence="1">
    <location>
        <begin position="88"/>
        <end position="98"/>
    </location>
</feature>
<dbReference type="Proteomes" id="UP001341840">
    <property type="component" value="Unassembled WGS sequence"/>
</dbReference>
<feature type="region of interest" description="Disordered" evidence="1">
    <location>
        <begin position="77"/>
        <end position="107"/>
    </location>
</feature>
<evidence type="ECO:0000256" key="1">
    <source>
        <dbReference type="SAM" id="MobiDB-lite"/>
    </source>
</evidence>
<proteinExistence type="predicted"/>
<gene>
    <name evidence="2" type="ORF">PIB30_043868</name>
</gene>
<protein>
    <recommendedName>
        <fullName evidence="4">Late endosomal/lysosomal adaptor and MAPK and MTOR activator 5</fullName>
    </recommendedName>
</protein>
<keyword evidence="3" id="KW-1185">Reference proteome</keyword>
<evidence type="ECO:0000313" key="2">
    <source>
        <dbReference type="EMBL" id="MED6110533.1"/>
    </source>
</evidence>